<reference evidence="1" key="1">
    <citation type="submission" date="2021-01" db="EMBL/GenBank/DDBJ databases">
        <title>Adiantum capillus-veneris genome.</title>
        <authorList>
            <person name="Fang Y."/>
            <person name="Liao Q."/>
        </authorList>
    </citation>
    <scope>NUCLEOTIDE SEQUENCE</scope>
    <source>
        <strain evidence="1">H3</strain>
        <tissue evidence="1">Leaf</tissue>
    </source>
</reference>
<evidence type="ECO:0000313" key="2">
    <source>
        <dbReference type="Proteomes" id="UP000886520"/>
    </source>
</evidence>
<keyword evidence="2" id="KW-1185">Reference proteome</keyword>
<dbReference type="EMBL" id="JABFUD020000014">
    <property type="protein sequence ID" value="KAI5070051.1"/>
    <property type="molecule type" value="Genomic_DNA"/>
</dbReference>
<sequence>MPQLSRERAFDHHQQRSADDFLLQPHTFKRIAPVTCYEDIQPYIQRIAEGDKLPILAGCPVTELLRRNCSLALSPIHKEEFSWLYLLPALVCASPAAREVFDPKVRKAMERQVEGPDPALALQVEEECCRPPAPMAGYHLSALAASQVCVMCFDWLHGAVHSYA</sequence>
<organism evidence="1 2">
    <name type="scientific">Adiantum capillus-veneris</name>
    <name type="common">Maidenhair fern</name>
    <dbReference type="NCBI Taxonomy" id="13818"/>
    <lineage>
        <taxon>Eukaryota</taxon>
        <taxon>Viridiplantae</taxon>
        <taxon>Streptophyta</taxon>
        <taxon>Embryophyta</taxon>
        <taxon>Tracheophyta</taxon>
        <taxon>Polypodiopsida</taxon>
        <taxon>Polypodiidae</taxon>
        <taxon>Polypodiales</taxon>
        <taxon>Pteridineae</taxon>
        <taxon>Pteridaceae</taxon>
        <taxon>Vittarioideae</taxon>
        <taxon>Adiantum</taxon>
    </lineage>
</organism>
<dbReference type="Pfam" id="PF03321">
    <property type="entry name" value="GH3"/>
    <property type="match status" value="1"/>
</dbReference>
<evidence type="ECO:0000313" key="1">
    <source>
        <dbReference type="EMBL" id="KAI5070051.1"/>
    </source>
</evidence>
<dbReference type="PANTHER" id="PTHR31901">
    <property type="entry name" value="GH3 DOMAIN-CONTAINING PROTEIN"/>
    <property type="match status" value="1"/>
</dbReference>
<dbReference type="Proteomes" id="UP000886520">
    <property type="component" value="Chromosome 14"/>
</dbReference>
<proteinExistence type="predicted"/>
<accession>A0A9D4UM73</accession>
<dbReference type="GO" id="GO:0016881">
    <property type="term" value="F:acid-amino acid ligase activity"/>
    <property type="evidence" value="ECO:0007669"/>
    <property type="project" value="TreeGrafter"/>
</dbReference>
<name>A0A9D4UM73_ADICA</name>
<comment type="caution">
    <text evidence="1">The sequence shown here is derived from an EMBL/GenBank/DDBJ whole genome shotgun (WGS) entry which is preliminary data.</text>
</comment>
<gene>
    <name evidence="1" type="ORF">GOP47_0014394</name>
</gene>
<dbReference type="PANTHER" id="PTHR31901:SF9">
    <property type="entry name" value="GH3 DOMAIN-CONTAINING PROTEIN"/>
    <property type="match status" value="1"/>
</dbReference>
<dbReference type="GO" id="GO:0005737">
    <property type="term" value="C:cytoplasm"/>
    <property type="evidence" value="ECO:0007669"/>
    <property type="project" value="TreeGrafter"/>
</dbReference>
<dbReference type="OrthoDB" id="1915431at2759"/>
<dbReference type="AlphaFoldDB" id="A0A9D4UM73"/>
<dbReference type="InterPro" id="IPR004993">
    <property type="entry name" value="GH3"/>
</dbReference>
<protein>
    <submittedName>
        <fullName evidence="1">Uncharacterized protein</fullName>
    </submittedName>
</protein>